<dbReference type="OrthoDB" id="6369242at2759"/>
<dbReference type="Gene3D" id="2.60.40.4060">
    <property type="entry name" value="Reeler domain"/>
    <property type="match status" value="1"/>
</dbReference>
<dbReference type="GO" id="GO:0045087">
    <property type="term" value="P:innate immune response"/>
    <property type="evidence" value="ECO:0007669"/>
    <property type="project" value="UniProtKB-KW"/>
</dbReference>
<evidence type="ECO:0000313" key="12">
    <source>
        <dbReference type="RefSeq" id="XP_018021160.1"/>
    </source>
</evidence>
<dbReference type="GO" id="GO:0042742">
    <property type="term" value="P:defense response to bacterium"/>
    <property type="evidence" value="ECO:0007669"/>
    <property type="project" value="UniProtKB-KW"/>
</dbReference>
<evidence type="ECO:0000256" key="2">
    <source>
        <dbReference type="ARBA" id="ARBA00008501"/>
    </source>
</evidence>
<keyword evidence="6 9" id="KW-0732">Signal</keyword>
<dbReference type="Pfam" id="PF02014">
    <property type="entry name" value="Reeler"/>
    <property type="match status" value="1"/>
</dbReference>
<dbReference type="InterPro" id="IPR002861">
    <property type="entry name" value="Reeler_dom"/>
</dbReference>
<comment type="subcellular location">
    <subcellularLocation>
        <location evidence="1">Secreted</location>
    </subcellularLocation>
</comment>
<evidence type="ECO:0000256" key="3">
    <source>
        <dbReference type="ARBA" id="ARBA00022525"/>
    </source>
</evidence>
<dbReference type="GO" id="GO:0005576">
    <property type="term" value="C:extracellular region"/>
    <property type="evidence" value="ECO:0007669"/>
    <property type="project" value="UniProtKB-SubCell"/>
</dbReference>
<protein>
    <submittedName>
        <fullName evidence="12">Defense protein Hdd11</fullName>
    </submittedName>
</protein>
<reference evidence="12" key="1">
    <citation type="submission" date="2025-08" db="UniProtKB">
        <authorList>
            <consortium name="RefSeq"/>
        </authorList>
    </citation>
    <scope>IDENTIFICATION</scope>
</reference>
<evidence type="ECO:0000259" key="10">
    <source>
        <dbReference type="Pfam" id="PF02014"/>
    </source>
</evidence>
<dbReference type="RefSeq" id="XP_018021160.1">
    <property type="nucleotide sequence ID" value="XM_018165671.1"/>
</dbReference>
<gene>
    <name evidence="12" type="primary">LOC108677451</name>
</gene>
<evidence type="ECO:0000256" key="9">
    <source>
        <dbReference type="SAM" id="SignalP"/>
    </source>
</evidence>
<comment type="similarity">
    <text evidence="2">Belongs to the insect defense protein family.</text>
</comment>
<accession>A0A8B7P5D3</accession>
<dbReference type="KEGG" id="hazt:108677451"/>
<dbReference type="GeneID" id="108677451"/>
<evidence type="ECO:0000256" key="8">
    <source>
        <dbReference type="ARBA" id="ARBA00023022"/>
    </source>
</evidence>
<keyword evidence="4" id="KW-0929">Antimicrobial</keyword>
<keyword evidence="7" id="KW-0391">Immunity</keyword>
<keyword evidence="5" id="KW-0399">Innate immunity</keyword>
<dbReference type="InterPro" id="IPR042307">
    <property type="entry name" value="Reeler_sf"/>
</dbReference>
<proteinExistence type="inferred from homology"/>
<sequence length="140" mass="15131">MRPVDDQRSRHLVTVSLLCMLTSAHCFSNGMVFASCNSMYPIHLTFAPQWSVPPYSVSATQNPDGSVDVTVTAEVEGDMFRGFLLQARNSSNMRAGSFVAVPPSAQILQCGYIGGAVSHNSSDGKRKVTALWQPNGHRGD</sequence>
<evidence type="ECO:0000256" key="5">
    <source>
        <dbReference type="ARBA" id="ARBA00022588"/>
    </source>
</evidence>
<evidence type="ECO:0000256" key="1">
    <source>
        <dbReference type="ARBA" id="ARBA00004613"/>
    </source>
</evidence>
<dbReference type="CDD" id="cd08544">
    <property type="entry name" value="Reeler"/>
    <property type="match status" value="1"/>
</dbReference>
<feature type="domain" description="Reelin" evidence="10">
    <location>
        <begin position="36"/>
        <end position="135"/>
    </location>
</feature>
<feature type="non-terminal residue" evidence="12">
    <location>
        <position position="140"/>
    </location>
</feature>
<evidence type="ECO:0000256" key="7">
    <source>
        <dbReference type="ARBA" id="ARBA00022859"/>
    </source>
</evidence>
<keyword evidence="3" id="KW-0964">Secreted</keyword>
<dbReference type="PANTHER" id="PTHR45828:SF9">
    <property type="entry name" value="CELL WALL INTEGRITY AND STRESS RESPONSE COMPONENT 4-LIKE-RELATED"/>
    <property type="match status" value="1"/>
</dbReference>
<keyword evidence="8" id="KW-0044">Antibiotic</keyword>
<organism evidence="11 12">
    <name type="scientific">Hyalella azteca</name>
    <name type="common">Amphipod</name>
    <dbReference type="NCBI Taxonomy" id="294128"/>
    <lineage>
        <taxon>Eukaryota</taxon>
        <taxon>Metazoa</taxon>
        <taxon>Ecdysozoa</taxon>
        <taxon>Arthropoda</taxon>
        <taxon>Crustacea</taxon>
        <taxon>Multicrustacea</taxon>
        <taxon>Malacostraca</taxon>
        <taxon>Eumalacostraca</taxon>
        <taxon>Peracarida</taxon>
        <taxon>Amphipoda</taxon>
        <taxon>Senticaudata</taxon>
        <taxon>Talitrida</taxon>
        <taxon>Talitroidea</taxon>
        <taxon>Hyalellidae</taxon>
        <taxon>Hyalella</taxon>
    </lineage>
</organism>
<dbReference type="InterPro" id="IPR051237">
    <property type="entry name" value="Ferric-chelate_Red/DefProt"/>
</dbReference>
<evidence type="ECO:0000256" key="6">
    <source>
        <dbReference type="ARBA" id="ARBA00022729"/>
    </source>
</evidence>
<dbReference type="PANTHER" id="PTHR45828">
    <property type="entry name" value="CYTOCHROME B561/FERRIC REDUCTASE TRANSMEMBRANE"/>
    <property type="match status" value="1"/>
</dbReference>
<dbReference type="Proteomes" id="UP000694843">
    <property type="component" value="Unplaced"/>
</dbReference>
<feature type="signal peptide" evidence="9">
    <location>
        <begin position="1"/>
        <end position="26"/>
    </location>
</feature>
<dbReference type="GO" id="GO:0016020">
    <property type="term" value="C:membrane"/>
    <property type="evidence" value="ECO:0007669"/>
    <property type="project" value="TreeGrafter"/>
</dbReference>
<evidence type="ECO:0000313" key="11">
    <source>
        <dbReference type="Proteomes" id="UP000694843"/>
    </source>
</evidence>
<dbReference type="AlphaFoldDB" id="A0A8B7P5D3"/>
<keyword evidence="11" id="KW-1185">Reference proteome</keyword>
<feature type="chain" id="PRO_5034205373" evidence="9">
    <location>
        <begin position="27"/>
        <end position="140"/>
    </location>
</feature>
<name>A0A8B7P5D3_HYAAZ</name>
<evidence type="ECO:0000256" key="4">
    <source>
        <dbReference type="ARBA" id="ARBA00022529"/>
    </source>
</evidence>